<proteinExistence type="predicted"/>
<dbReference type="EMBL" id="KB468135">
    <property type="protein sequence ID" value="PCH42762.1"/>
    <property type="molecule type" value="Genomic_DNA"/>
</dbReference>
<sequence>MLSSSSSTSCPDLVNEMKNIRRDRSYASSQTRGQDGGWTRSQGSRDSASATQAVCNANLVIDLPANNMATRARWRVWRCSVARSSRTRSKSWKRTCSTSHPCSTGPNRSPSSVLVRTPYSGSSRLSSGRT</sequence>
<organism evidence="2 3">
    <name type="scientific">Wolfiporia cocos (strain MD-104)</name>
    <name type="common">Brown rot fungus</name>
    <dbReference type="NCBI Taxonomy" id="742152"/>
    <lineage>
        <taxon>Eukaryota</taxon>
        <taxon>Fungi</taxon>
        <taxon>Dikarya</taxon>
        <taxon>Basidiomycota</taxon>
        <taxon>Agaricomycotina</taxon>
        <taxon>Agaricomycetes</taxon>
        <taxon>Polyporales</taxon>
        <taxon>Phaeolaceae</taxon>
        <taxon>Wolfiporia</taxon>
    </lineage>
</organism>
<feature type="region of interest" description="Disordered" evidence="1">
    <location>
        <begin position="17"/>
        <end position="49"/>
    </location>
</feature>
<keyword evidence="3" id="KW-1185">Reference proteome</keyword>
<name>A0A2H3JKP2_WOLCO</name>
<gene>
    <name evidence="2" type="ORF">WOLCODRAFT_138060</name>
</gene>
<dbReference type="Proteomes" id="UP000218811">
    <property type="component" value="Unassembled WGS sequence"/>
</dbReference>
<evidence type="ECO:0000256" key="1">
    <source>
        <dbReference type="SAM" id="MobiDB-lite"/>
    </source>
</evidence>
<reference evidence="2 3" key="1">
    <citation type="journal article" date="2012" name="Science">
        <title>The Paleozoic origin of enzymatic lignin decomposition reconstructed from 31 fungal genomes.</title>
        <authorList>
            <person name="Floudas D."/>
            <person name="Binder M."/>
            <person name="Riley R."/>
            <person name="Barry K."/>
            <person name="Blanchette R.A."/>
            <person name="Henrissat B."/>
            <person name="Martinez A.T."/>
            <person name="Otillar R."/>
            <person name="Spatafora J.W."/>
            <person name="Yadav J.S."/>
            <person name="Aerts A."/>
            <person name="Benoit I."/>
            <person name="Boyd A."/>
            <person name="Carlson A."/>
            <person name="Copeland A."/>
            <person name="Coutinho P.M."/>
            <person name="de Vries R.P."/>
            <person name="Ferreira P."/>
            <person name="Findley K."/>
            <person name="Foster B."/>
            <person name="Gaskell J."/>
            <person name="Glotzer D."/>
            <person name="Gorecki P."/>
            <person name="Heitman J."/>
            <person name="Hesse C."/>
            <person name="Hori C."/>
            <person name="Igarashi K."/>
            <person name="Jurgens J.A."/>
            <person name="Kallen N."/>
            <person name="Kersten P."/>
            <person name="Kohler A."/>
            <person name="Kuees U."/>
            <person name="Kumar T.K.A."/>
            <person name="Kuo A."/>
            <person name="LaButti K."/>
            <person name="Larrondo L.F."/>
            <person name="Lindquist E."/>
            <person name="Ling A."/>
            <person name="Lombard V."/>
            <person name="Lucas S."/>
            <person name="Lundell T."/>
            <person name="Martin R."/>
            <person name="McLaughlin D.J."/>
            <person name="Morgenstern I."/>
            <person name="Morin E."/>
            <person name="Murat C."/>
            <person name="Nagy L.G."/>
            <person name="Nolan M."/>
            <person name="Ohm R.A."/>
            <person name="Patyshakuliyeva A."/>
            <person name="Rokas A."/>
            <person name="Ruiz-Duenas F.J."/>
            <person name="Sabat G."/>
            <person name="Salamov A."/>
            <person name="Samejima M."/>
            <person name="Schmutz J."/>
            <person name="Slot J.C."/>
            <person name="St John F."/>
            <person name="Stenlid J."/>
            <person name="Sun H."/>
            <person name="Sun S."/>
            <person name="Syed K."/>
            <person name="Tsang A."/>
            <person name="Wiebenga A."/>
            <person name="Young D."/>
            <person name="Pisabarro A."/>
            <person name="Eastwood D.C."/>
            <person name="Martin F."/>
            <person name="Cullen D."/>
            <person name="Grigoriev I.V."/>
            <person name="Hibbett D.S."/>
        </authorList>
    </citation>
    <scope>NUCLEOTIDE SEQUENCE [LARGE SCALE GENOMIC DNA]</scope>
    <source>
        <strain evidence="2 3">MD-104</strain>
    </source>
</reference>
<feature type="compositionally biased region" description="Polar residues" evidence="1">
    <location>
        <begin position="100"/>
        <end position="130"/>
    </location>
</feature>
<feature type="compositionally biased region" description="Polar residues" evidence="1">
    <location>
        <begin position="26"/>
        <end position="49"/>
    </location>
</feature>
<evidence type="ECO:0000313" key="2">
    <source>
        <dbReference type="EMBL" id="PCH42762.1"/>
    </source>
</evidence>
<protein>
    <submittedName>
        <fullName evidence="2">Uncharacterized protein</fullName>
    </submittedName>
</protein>
<feature type="region of interest" description="Disordered" evidence="1">
    <location>
        <begin position="84"/>
        <end position="130"/>
    </location>
</feature>
<accession>A0A2H3JKP2</accession>
<dbReference type="AlphaFoldDB" id="A0A2H3JKP2"/>
<evidence type="ECO:0000313" key="3">
    <source>
        <dbReference type="Proteomes" id="UP000218811"/>
    </source>
</evidence>